<keyword evidence="6 7" id="KW-0472">Membrane</keyword>
<proteinExistence type="inferred from homology"/>
<comment type="similarity">
    <text evidence="2">Belongs to the UPF0718 family.</text>
</comment>
<dbReference type="AlphaFoldDB" id="A0A2M6K9T9"/>
<name>A0A2M6K9T9_9BACT</name>
<evidence type="ECO:0000313" key="8">
    <source>
        <dbReference type="EMBL" id="PIR13766.1"/>
    </source>
</evidence>
<accession>A0A2M6K9T9</accession>
<comment type="subcellular location">
    <subcellularLocation>
        <location evidence="1">Cell membrane</location>
        <topology evidence="1">Multi-pass membrane protein</topology>
    </subcellularLocation>
</comment>
<protein>
    <submittedName>
        <fullName evidence="8">Permease</fullName>
    </submittedName>
</protein>
<dbReference type="InterPro" id="IPR005524">
    <property type="entry name" value="DUF318"/>
</dbReference>
<dbReference type="GO" id="GO:0005886">
    <property type="term" value="C:plasma membrane"/>
    <property type="evidence" value="ECO:0007669"/>
    <property type="project" value="UniProtKB-SubCell"/>
</dbReference>
<sequence length="168" mass="18023">MKNSSLIITTIIMAILSLVAFYFAYGKGKHMEGLVIAKNLTIQILPMLVFAFILAGLLQVLIPREFIANWIGNESGLKGIFIGSIAGAFLPGGPYITLPIAAGVMKLGASIPVTVAMVTGWSLVGISRLPMDFAIMGPRFTLIRLASVFIFAPLAGAMAWLLMRILKL</sequence>
<comment type="caution">
    <text evidence="8">The sequence shown here is derived from an EMBL/GenBank/DDBJ whole genome shotgun (WGS) entry which is preliminary data.</text>
</comment>
<keyword evidence="4 7" id="KW-0812">Transmembrane</keyword>
<gene>
    <name evidence="8" type="ORF">COV49_01055</name>
</gene>
<reference evidence="8 9" key="1">
    <citation type="submission" date="2017-09" db="EMBL/GenBank/DDBJ databases">
        <title>Depth-based differentiation of microbial function through sediment-hosted aquifers and enrichment of novel symbionts in the deep terrestrial subsurface.</title>
        <authorList>
            <person name="Probst A.J."/>
            <person name="Ladd B."/>
            <person name="Jarett J.K."/>
            <person name="Geller-Mcgrath D.E."/>
            <person name="Sieber C.M."/>
            <person name="Emerson J.B."/>
            <person name="Anantharaman K."/>
            <person name="Thomas B.C."/>
            <person name="Malmstrom R."/>
            <person name="Stieglmeier M."/>
            <person name="Klingl A."/>
            <person name="Woyke T."/>
            <person name="Ryan C.M."/>
            <person name="Banfield J.F."/>
        </authorList>
    </citation>
    <scope>NUCLEOTIDE SEQUENCE [LARGE SCALE GENOMIC DNA]</scope>
    <source>
        <strain evidence="8">CG11_big_fil_rev_8_21_14_0_20_39_10</strain>
    </source>
</reference>
<feature type="transmembrane region" description="Helical" evidence="7">
    <location>
        <begin position="80"/>
        <end position="102"/>
    </location>
</feature>
<evidence type="ECO:0000256" key="4">
    <source>
        <dbReference type="ARBA" id="ARBA00022692"/>
    </source>
</evidence>
<evidence type="ECO:0000256" key="2">
    <source>
        <dbReference type="ARBA" id="ARBA00006386"/>
    </source>
</evidence>
<keyword evidence="3" id="KW-1003">Cell membrane</keyword>
<dbReference type="EMBL" id="PCWW01000020">
    <property type="protein sequence ID" value="PIR13766.1"/>
    <property type="molecule type" value="Genomic_DNA"/>
</dbReference>
<evidence type="ECO:0000256" key="7">
    <source>
        <dbReference type="SAM" id="Phobius"/>
    </source>
</evidence>
<evidence type="ECO:0000256" key="3">
    <source>
        <dbReference type="ARBA" id="ARBA00022475"/>
    </source>
</evidence>
<feature type="transmembrane region" description="Helical" evidence="7">
    <location>
        <begin position="37"/>
        <end position="60"/>
    </location>
</feature>
<evidence type="ECO:0000256" key="1">
    <source>
        <dbReference type="ARBA" id="ARBA00004651"/>
    </source>
</evidence>
<keyword evidence="5 7" id="KW-1133">Transmembrane helix</keyword>
<feature type="transmembrane region" description="Helical" evidence="7">
    <location>
        <begin position="109"/>
        <end position="129"/>
    </location>
</feature>
<dbReference type="Pfam" id="PF03773">
    <property type="entry name" value="ArsP_1"/>
    <property type="match status" value="1"/>
</dbReference>
<dbReference type="Proteomes" id="UP000230869">
    <property type="component" value="Unassembled WGS sequence"/>
</dbReference>
<evidence type="ECO:0000256" key="5">
    <source>
        <dbReference type="ARBA" id="ARBA00022989"/>
    </source>
</evidence>
<evidence type="ECO:0000256" key="6">
    <source>
        <dbReference type="ARBA" id="ARBA00023136"/>
    </source>
</evidence>
<feature type="transmembrane region" description="Helical" evidence="7">
    <location>
        <begin position="6"/>
        <end position="25"/>
    </location>
</feature>
<organism evidence="8 9">
    <name type="scientific">Candidatus Falkowbacteria bacterium CG11_big_fil_rev_8_21_14_0_20_39_10</name>
    <dbReference type="NCBI Taxonomy" id="1974570"/>
    <lineage>
        <taxon>Bacteria</taxon>
        <taxon>Candidatus Falkowiibacteriota</taxon>
    </lineage>
</organism>
<evidence type="ECO:0000313" key="9">
    <source>
        <dbReference type="Proteomes" id="UP000230869"/>
    </source>
</evidence>
<feature type="transmembrane region" description="Helical" evidence="7">
    <location>
        <begin position="141"/>
        <end position="163"/>
    </location>
</feature>